<dbReference type="InterPro" id="IPR002110">
    <property type="entry name" value="Ankyrin_rpt"/>
</dbReference>
<dbReference type="Proteomes" id="UP000509722">
    <property type="component" value="Chromosome"/>
</dbReference>
<keyword evidence="2" id="KW-0472">Membrane</keyword>
<accession>A0AAE7EAP6</accession>
<dbReference type="RefSeq" id="WP_115651846.1">
    <property type="nucleotide sequence ID" value="NZ_CP053832.1"/>
</dbReference>
<dbReference type="Gene3D" id="1.25.40.20">
    <property type="entry name" value="Ankyrin repeat-containing domain"/>
    <property type="match status" value="1"/>
</dbReference>
<dbReference type="InterPro" id="IPR036770">
    <property type="entry name" value="Ankyrin_rpt-contain_sf"/>
</dbReference>
<dbReference type="SUPFAM" id="SSF48403">
    <property type="entry name" value="Ankyrin repeat"/>
    <property type="match status" value="1"/>
</dbReference>
<dbReference type="PROSITE" id="PS50297">
    <property type="entry name" value="ANK_REP_REGION"/>
    <property type="match status" value="1"/>
</dbReference>
<dbReference type="PROSITE" id="PS50088">
    <property type="entry name" value="ANK_REPEAT"/>
    <property type="match status" value="1"/>
</dbReference>
<dbReference type="EMBL" id="CP053832">
    <property type="protein sequence ID" value="QKF84697.1"/>
    <property type="molecule type" value="Genomic_DNA"/>
</dbReference>
<dbReference type="SMART" id="SM00248">
    <property type="entry name" value="ANK"/>
    <property type="match status" value="3"/>
</dbReference>
<dbReference type="AlphaFoldDB" id="A0AAE7EAP6"/>
<feature type="transmembrane region" description="Helical" evidence="2">
    <location>
        <begin position="6"/>
        <end position="22"/>
    </location>
</feature>
<protein>
    <submittedName>
        <fullName evidence="3">Ankyrin domain-containing protein</fullName>
    </submittedName>
</protein>
<dbReference type="GeneID" id="77176142"/>
<evidence type="ECO:0000256" key="1">
    <source>
        <dbReference type="PROSITE-ProRule" id="PRU00023"/>
    </source>
</evidence>
<keyword evidence="2" id="KW-1133">Transmembrane helix</keyword>
<sequence length="388" mass="44703">MKNKFLNSFIIITLILVAFIVYNKFKLSGNSHFTVTADTVIKPGSEISKYVTQEEVDSFSFRYSDIHCDEETNSTLIPLRKALMDKDTNKVLNFIKDNNLSADVTMLDKRTPLMYSSFYNDTNTTKELIKLGADVHKKDRYELNALAYAISINSANTVKILLDNNLTVEETPVVQMYGSKTNFYRQLDKIIINGDDIEMIYSKELTLFKCGEGRYGDGLDPFLYVVRSNLYDTAKVILESGYIPTKCKSNSNKYGADCYDNISKYENYEPMLNLLLEHNVSGQPSKELMKKVYDECYNDYNIFLATKNKFLKGDLNLILEEKISLNGTLKTYEKYCNKPNSNFLNTKSYISWKNNYNKNYELYGFLMANKDDKSKVIYLDKNQNKSGN</sequence>
<keyword evidence="1" id="KW-0040">ANK repeat</keyword>
<keyword evidence="2" id="KW-0812">Transmembrane</keyword>
<reference evidence="3 4" key="1">
    <citation type="submission" date="2020-05" db="EMBL/GenBank/DDBJ databases">
        <title>Complete genome sequencing of Campylobacter and Arcobacter type strains.</title>
        <authorList>
            <person name="Miller W.G."/>
            <person name="Yee E."/>
        </authorList>
    </citation>
    <scope>NUCLEOTIDE SEQUENCE [LARGE SCALE GENOMIC DNA]</scope>
    <source>
        <strain evidence="3 4">LMG 6451</strain>
    </source>
</reference>
<name>A0AAE7EAP6_9BACT</name>
<evidence type="ECO:0000313" key="4">
    <source>
        <dbReference type="Proteomes" id="UP000509722"/>
    </source>
</evidence>
<evidence type="ECO:0000313" key="3">
    <source>
        <dbReference type="EMBL" id="QKF84697.1"/>
    </source>
</evidence>
<organism evidence="3 4">
    <name type="scientific">Campylobacter ureolyticus</name>
    <dbReference type="NCBI Taxonomy" id="827"/>
    <lineage>
        <taxon>Bacteria</taxon>
        <taxon>Pseudomonadati</taxon>
        <taxon>Campylobacterota</taxon>
        <taxon>Epsilonproteobacteria</taxon>
        <taxon>Campylobacterales</taxon>
        <taxon>Campylobacteraceae</taxon>
        <taxon>Campylobacter</taxon>
    </lineage>
</organism>
<proteinExistence type="predicted"/>
<evidence type="ECO:0000256" key="2">
    <source>
        <dbReference type="SAM" id="Phobius"/>
    </source>
</evidence>
<feature type="repeat" description="ANK" evidence="1">
    <location>
        <begin position="108"/>
        <end position="140"/>
    </location>
</feature>
<gene>
    <name evidence="3" type="ORF">CURT_1235</name>
</gene>
<dbReference type="Pfam" id="PF12796">
    <property type="entry name" value="Ank_2"/>
    <property type="match status" value="1"/>
</dbReference>